<accession>A0A2N7KA77</accession>
<dbReference type="InterPro" id="IPR003661">
    <property type="entry name" value="HisK_dim/P_dom"/>
</dbReference>
<feature type="transmembrane region" description="Helical" evidence="15">
    <location>
        <begin position="258"/>
        <end position="280"/>
    </location>
</feature>
<dbReference type="InterPro" id="IPR001789">
    <property type="entry name" value="Sig_transdc_resp-reg_receiver"/>
</dbReference>
<feature type="modified residue" description="4-aspartylphosphate" evidence="13">
    <location>
        <position position="637"/>
    </location>
</feature>
<name>A0A2N7KA77_9VIBR</name>
<evidence type="ECO:0000256" key="14">
    <source>
        <dbReference type="SAM" id="MobiDB-lite"/>
    </source>
</evidence>
<dbReference type="EC" id="2.7.13.3" evidence="4"/>
<dbReference type="GO" id="GO:0005886">
    <property type="term" value="C:plasma membrane"/>
    <property type="evidence" value="ECO:0007669"/>
    <property type="project" value="UniProtKB-SubCell"/>
</dbReference>
<dbReference type="EMBL" id="MCZK01000101">
    <property type="protein sequence ID" value="PMM71765.1"/>
    <property type="molecule type" value="Genomic_DNA"/>
</dbReference>
<evidence type="ECO:0000256" key="5">
    <source>
        <dbReference type="ARBA" id="ARBA00022475"/>
    </source>
</evidence>
<dbReference type="Pfam" id="PF02518">
    <property type="entry name" value="HATPase_c"/>
    <property type="match status" value="1"/>
</dbReference>
<evidence type="ECO:0000256" key="3">
    <source>
        <dbReference type="ARBA" id="ARBA00004651"/>
    </source>
</evidence>
<dbReference type="InterPro" id="IPR003594">
    <property type="entry name" value="HATPase_dom"/>
</dbReference>
<evidence type="ECO:0000256" key="10">
    <source>
        <dbReference type="ARBA" id="ARBA00022801"/>
    </source>
</evidence>
<dbReference type="PROSITE" id="PS50109">
    <property type="entry name" value="HIS_KIN"/>
    <property type="match status" value="1"/>
</dbReference>
<sequence>MVALGLYLAMFIAIVGSVTYYVVESPVRAKLQQNLDLRTELLSSLITEPLSSSQGFVDSLVGFAQAHRNGEDVIPLFKSMLAASDDTIVSAGIWPEPYVLDSKKLLNSYFFNKADDGTIDQLFSYNNPKNAPYHEEYWYTSVVDEPQGTISWSDVYIDPYTHVRMITASSPYYYDGTFAGIATVDLSLEELLGFIKNHAEEYNLGITLRDKLNQVLVSHNFNLVEGIYISSSQFGEFGWQVDVVNSKSRVADEVFRQVMSIEGGIVPLLLLCVMAGYYLLNRYLISPITTIAAKVDGSKAGEIIDVDYSSDDEIGHLIKTFNEKTIYLEAEKVKAQASTNAKTAFLATLSHEIRTPMNGVLGTAQILLKTPLNSEQEKHLKSLYDSGDHMMTLLNEILDYSKIEQGRLDLDETRFPLDSIIGSINSVYYTLSSEKGLQFKVYSEVPSGRWYFSDKARLRQILFNLLNNAVKFTSRGFVEVYLKEIVEGSDTYLSIRVRDTGIGISKEAQKRIFKPFEQAESSTTRRFGGTGLGLAIVKKIAQLMDGSITVTSEEGIGTSFDVRLKIQPCQPGEIESLPHKKLDYSGLKVLIVEDNRTNTVIIETFMSSKGFTCKSVENGELAIQAVVAEHFDLVLMDNHMPVMDGVESTTAIRALIGDVSSVLIFGCTADVFKETRERMLGAGVDYIIAKPIDERELDDALFRYSNKLYQFHEEEGDNEQSDSANRDNNHDQAIHERESHGIAKHGIEKHELNWHNGNAPKAHPHGEKSQSRSLPKPDLRNKDNTEELLVTLYVALEDNNLELIQFALESLRVHVKPMNNAELTYQVDKALEQVSLGELPSQDVINIITVNLPMA</sequence>
<dbReference type="PANTHER" id="PTHR43047">
    <property type="entry name" value="TWO-COMPONENT HISTIDINE PROTEIN KINASE"/>
    <property type="match status" value="1"/>
</dbReference>
<evidence type="ECO:0000256" key="8">
    <source>
        <dbReference type="ARBA" id="ARBA00022692"/>
    </source>
</evidence>
<dbReference type="GO" id="GO:0000155">
    <property type="term" value="F:phosphorelay sensor kinase activity"/>
    <property type="evidence" value="ECO:0007669"/>
    <property type="project" value="InterPro"/>
</dbReference>
<feature type="transmembrane region" description="Helical" evidence="15">
    <location>
        <begin position="6"/>
        <end position="23"/>
    </location>
</feature>
<dbReference type="Pfam" id="PF22673">
    <property type="entry name" value="MCP-like_PDC_1"/>
    <property type="match status" value="1"/>
</dbReference>
<dbReference type="CDD" id="cd00082">
    <property type="entry name" value="HisKA"/>
    <property type="match status" value="1"/>
</dbReference>
<keyword evidence="5" id="KW-1003">Cell membrane</keyword>
<evidence type="ECO:0000256" key="4">
    <source>
        <dbReference type="ARBA" id="ARBA00012438"/>
    </source>
</evidence>
<organism evidence="18 19">
    <name type="scientific">Vibrio lentus</name>
    <dbReference type="NCBI Taxonomy" id="136468"/>
    <lineage>
        <taxon>Bacteria</taxon>
        <taxon>Pseudomonadati</taxon>
        <taxon>Pseudomonadota</taxon>
        <taxon>Gammaproteobacteria</taxon>
        <taxon>Vibrionales</taxon>
        <taxon>Vibrionaceae</taxon>
        <taxon>Vibrio</taxon>
    </lineage>
</organism>
<proteinExistence type="predicted"/>
<dbReference type="InterPro" id="IPR036097">
    <property type="entry name" value="HisK_dim/P_sf"/>
</dbReference>
<dbReference type="AlphaFoldDB" id="A0A2N7KA77"/>
<reference evidence="19" key="1">
    <citation type="submission" date="2016-07" db="EMBL/GenBank/DDBJ databases">
        <title>Nontailed viruses are major unrecognized killers of bacteria in the ocean.</title>
        <authorList>
            <person name="Kauffman K."/>
            <person name="Hussain F."/>
            <person name="Yang J."/>
            <person name="Arevalo P."/>
            <person name="Brown J."/>
            <person name="Cutler M."/>
            <person name="Kelly L."/>
            <person name="Polz M.F."/>
        </authorList>
    </citation>
    <scope>NUCLEOTIDE SEQUENCE [LARGE SCALE GENOMIC DNA]</scope>
    <source>
        <strain evidence="19">10N.261.46.F8</strain>
    </source>
</reference>
<dbReference type="InterPro" id="IPR004358">
    <property type="entry name" value="Sig_transdc_His_kin-like_C"/>
</dbReference>
<dbReference type="Pfam" id="PF00512">
    <property type="entry name" value="HisKA"/>
    <property type="match status" value="1"/>
</dbReference>
<dbReference type="CDD" id="cd17546">
    <property type="entry name" value="REC_hyHK_CKI1_RcsC-like"/>
    <property type="match status" value="1"/>
</dbReference>
<feature type="region of interest" description="Disordered" evidence="14">
    <location>
        <begin position="754"/>
        <end position="782"/>
    </location>
</feature>
<protein>
    <recommendedName>
        <fullName evidence="4">histidine kinase</fullName>
        <ecNumber evidence="4">2.7.13.3</ecNumber>
    </recommendedName>
</protein>
<dbReference type="InterPro" id="IPR005467">
    <property type="entry name" value="His_kinase_dom"/>
</dbReference>
<feature type="domain" description="Response regulatory" evidence="17">
    <location>
        <begin position="588"/>
        <end position="705"/>
    </location>
</feature>
<feature type="compositionally biased region" description="Basic and acidic residues" evidence="14">
    <location>
        <begin position="764"/>
        <end position="782"/>
    </location>
</feature>
<keyword evidence="12" id="KW-0902">Two-component regulatory system</keyword>
<dbReference type="PROSITE" id="PS50110">
    <property type="entry name" value="RESPONSE_REGULATORY"/>
    <property type="match status" value="1"/>
</dbReference>
<evidence type="ECO:0000256" key="12">
    <source>
        <dbReference type="ARBA" id="ARBA00023012"/>
    </source>
</evidence>
<gene>
    <name evidence="18" type="ORF">BCT49_03185</name>
</gene>
<evidence type="ECO:0000256" key="15">
    <source>
        <dbReference type="SAM" id="Phobius"/>
    </source>
</evidence>
<evidence type="ECO:0000256" key="2">
    <source>
        <dbReference type="ARBA" id="ARBA00004533"/>
    </source>
</evidence>
<comment type="subcellular location">
    <subcellularLocation>
        <location evidence="2">Cell inner membrane</location>
    </subcellularLocation>
    <subcellularLocation>
        <location evidence="3">Cell membrane</location>
        <topology evidence="3">Multi-pass membrane protein</topology>
    </subcellularLocation>
</comment>
<keyword evidence="8 15" id="KW-0812">Transmembrane</keyword>
<dbReference type="SUPFAM" id="SSF47384">
    <property type="entry name" value="Homodimeric domain of signal transducing histidine kinase"/>
    <property type="match status" value="1"/>
</dbReference>
<evidence type="ECO:0000256" key="7">
    <source>
        <dbReference type="ARBA" id="ARBA00022679"/>
    </source>
</evidence>
<dbReference type="InterPro" id="IPR036890">
    <property type="entry name" value="HATPase_C_sf"/>
</dbReference>
<dbReference type="GO" id="GO:0016787">
    <property type="term" value="F:hydrolase activity"/>
    <property type="evidence" value="ECO:0007669"/>
    <property type="project" value="UniProtKB-KW"/>
</dbReference>
<dbReference type="Gene3D" id="3.30.450.20">
    <property type="entry name" value="PAS domain"/>
    <property type="match status" value="1"/>
</dbReference>
<dbReference type="PRINTS" id="PR00344">
    <property type="entry name" value="BCTRLSENSOR"/>
</dbReference>
<evidence type="ECO:0000256" key="6">
    <source>
        <dbReference type="ARBA" id="ARBA00022553"/>
    </source>
</evidence>
<evidence type="ECO:0000256" key="9">
    <source>
        <dbReference type="ARBA" id="ARBA00022777"/>
    </source>
</evidence>
<dbReference type="SUPFAM" id="SSF55874">
    <property type="entry name" value="ATPase domain of HSP90 chaperone/DNA topoisomerase II/histidine kinase"/>
    <property type="match status" value="1"/>
</dbReference>
<dbReference type="Proteomes" id="UP000235406">
    <property type="component" value="Unassembled WGS sequence"/>
</dbReference>
<evidence type="ECO:0000313" key="19">
    <source>
        <dbReference type="Proteomes" id="UP000235406"/>
    </source>
</evidence>
<dbReference type="OrthoDB" id="9810730at2"/>
<dbReference type="SMART" id="SM00387">
    <property type="entry name" value="HATPase_c"/>
    <property type="match status" value="1"/>
</dbReference>
<dbReference type="Pfam" id="PF00072">
    <property type="entry name" value="Response_reg"/>
    <property type="match status" value="1"/>
</dbReference>
<dbReference type="Gene3D" id="3.30.565.10">
    <property type="entry name" value="Histidine kinase-like ATPase, C-terminal domain"/>
    <property type="match status" value="1"/>
</dbReference>
<evidence type="ECO:0000256" key="1">
    <source>
        <dbReference type="ARBA" id="ARBA00000085"/>
    </source>
</evidence>
<dbReference type="Gene3D" id="1.10.287.130">
    <property type="match status" value="1"/>
</dbReference>
<evidence type="ECO:0000259" key="17">
    <source>
        <dbReference type="PROSITE" id="PS50110"/>
    </source>
</evidence>
<dbReference type="CDD" id="cd12913">
    <property type="entry name" value="PDC1_MCP_like"/>
    <property type="match status" value="1"/>
</dbReference>
<keyword evidence="6 13" id="KW-0597">Phosphoprotein</keyword>
<dbReference type="SUPFAM" id="SSF52172">
    <property type="entry name" value="CheY-like"/>
    <property type="match status" value="1"/>
</dbReference>
<dbReference type="InterPro" id="IPR029151">
    <property type="entry name" value="Sensor-like_sf"/>
</dbReference>
<keyword evidence="7" id="KW-0808">Transferase</keyword>
<dbReference type="CDD" id="cd16922">
    <property type="entry name" value="HATPase_EvgS-ArcB-TorS-like"/>
    <property type="match status" value="1"/>
</dbReference>
<keyword evidence="11 15" id="KW-1133">Transmembrane helix</keyword>
<dbReference type="SMART" id="SM00388">
    <property type="entry name" value="HisKA"/>
    <property type="match status" value="1"/>
</dbReference>
<evidence type="ECO:0000256" key="13">
    <source>
        <dbReference type="PROSITE-ProRule" id="PRU00169"/>
    </source>
</evidence>
<comment type="caution">
    <text evidence="18">The sequence shown here is derived from an EMBL/GenBank/DDBJ whole genome shotgun (WGS) entry which is preliminary data.</text>
</comment>
<dbReference type="InterPro" id="IPR011006">
    <property type="entry name" value="CheY-like_superfamily"/>
</dbReference>
<keyword evidence="9 18" id="KW-0418">Kinase</keyword>
<dbReference type="Gene3D" id="3.40.50.2300">
    <property type="match status" value="1"/>
</dbReference>
<dbReference type="SUPFAM" id="SSF103190">
    <property type="entry name" value="Sensory domain-like"/>
    <property type="match status" value="1"/>
</dbReference>
<feature type="domain" description="Histidine kinase" evidence="16">
    <location>
        <begin position="348"/>
        <end position="568"/>
    </location>
</feature>
<dbReference type="SMART" id="SM00448">
    <property type="entry name" value="REC"/>
    <property type="match status" value="1"/>
</dbReference>
<keyword evidence="10" id="KW-0378">Hydrolase</keyword>
<keyword evidence="15" id="KW-0472">Membrane</keyword>
<dbReference type="PANTHER" id="PTHR43047:SF78">
    <property type="entry name" value="SENSORY_REGULATORY PROTEIN RPFC"/>
    <property type="match status" value="1"/>
</dbReference>
<evidence type="ECO:0000313" key="18">
    <source>
        <dbReference type="EMBL" id="PMM71765.1"/>
    </source>
</evidence>
<dbReference type="FunFam" id="3.30.565.10:FF:000010">
    <property type="entry name" value="Sensor histidine kinase RcsC"/>
    <property type="match status" value="1"/>
</dbReference>
<comment type="catalytic activity">
    <reaction evidence="1">
        <text>ATP + protein L-histidine = ADP + protein N-phospho-L-histidine.</text>
        <dbReference type="EC" id="2.7.13.3"/>
    </reaction>
</comment>
<evidence type="ECO:0000256" key="11">
    <source>
        <dbReference type="ARBA" id="ARBA00022989"/>
    </source>
</evidence>
<evidence type="ECO:0000259" key="16">
    <source>
        <dbReference type="PROSITE" id="PS50109"/>
    </source>
</evidence>